<accession>A0ABQ9WU71</accession>
<proteinExistence type="predicted"/>
<organism evidence="1 2">
    <name type="scientific">Blattamonas nauphoetae</name>
    <dbReference type="NCBI Taxonomy" id="2049346"/>
    <lineage>
        <taxon>Eukaryota</taxon>
        <taxon>Metamonada</taxon>
        <taxon>Preaxostyla</taxon>
        <taxon>Oxymonadida</taxon>
        <taxon>Blattamonas</taxon>
    </lineage>
</organism>
<comment type="caution">
    <text evidence="1">The sequence shown here is derived from an EMBL/GenBank/DDBJ whole genome shotgun (WGS) entry which is preliminary data.</text>
</comment>
<evidence type="ECO:0000313" key="2">
    <source>
        <dbReference type="Proteomes" id="UP001281761"/>
    </source>
</evidence>
<keyword evidence="2" id="KW-1185">Reference proteome</keyword>
<dbReference type="EMBL" id="JARBJD010000446">
    <property type="protein sequence ID" value="KAK2941966.1"/>
    <property type="molecule type" value="Genomic_DNA"/>
</dbReference>
<gene>
    <name evidence="1" type="ORF">BLNAU_23119</name>
</gene>
<protein>
    <submittedName>
        <fullName evidence="1">Uncharacterized protein</fullName>
    </submittedName>
</protein>
<reference evidence="1 2" key="1">
    <citation type="journal article" date="2022" name="bioRxiv">
        <title>Genomics of Preaxostyla Flagellates Illuminates Evolutionary Transitions and the Path Towards Mitochondrial Loss.</title>
        <authorList>
            <person name="Novak L.V.F."/>
            <person name="Treitli S.C."/>
            <person name="Pyrih J."/>
            <person name="Halakuc P."/>
            <person name="Pipaliya S.V."/>
            <person name="Vacek V."/>
            <person name="Brzon O."/>
            <person name="Soukal P."/>
            <person name="Eme L."/>
            <person name="Dacks J.B."/>
            <person name="Karnkowska A."/>
            <person name="Elias M."/>
            <person name="Hampl V."/>
        </authorList>
    </citation>
    <scope>NUCLEOTIDE SEQUENCE [LARGE SCALE GENOMIC DNA]</scope>
    <source>
        <strain evidence="1">NAU3</strain>
        <tissue evidence="1">Gut</tissue>
    </source>
</reference>
<sequence length="172" mass="18739">MNQFAQILPLPHPACDQFADTSPDWIVHASQLGNVGFFVQLARDHPIVDLAARIACDHFFCIRRDRGDSKRAVPSPHAASLLLSPHNVPSLPSAPSTPQIVSVEHPFTRWEWDLGASALFLSLAAELASRGIVVERADADDHSEHARLTADPLALDSSFSCPSCLCKPTRSK</sequence>
<dbReference type="Proteomes" id="UP001281761">
    <property type="component" value="Unassembled WGS sequence"/>
</dbReference>
<evidence type="ECO:0000313" key="1">
    <source>
        <dbReference type="EMBL" id="KAK2941966.1"/>
    </source>
</evidence>
<name>A0ABQ9WU71_9EUKA</name>